<dbReference type="EMBL" id="CH477198">
    <property type="protein sequence ID" value="EAT48294.1"/>
    <property type="molecule type" value="Genomic_DNA"/>
</dbReference>
<accession>A0A1S4EWK1</accession>
<evidence type="ECO:0000256" key="5">
    <source>
        <dbReference type="ARBA" id="ARBA00022801"/>
    </source>
</evidence>
<dbReference type="InterPro" id="IPR017853">
    <property type="entry name" value="GH"/>
</dbReference>
<evidence type="ECO:0000256" key="4">
    <source>
        <dbReference type="ARBA" id="ARBA00022729"/>
    </source>
</evidence>
<reference evidence="10" key="2">
    <citation type="journal article" date="2007" name="Science">
        <title>Genome sequence of Aedes aegypti, a major arbovirus vector.</title>
        <authorList>
            <person name="Nene V."/>
            <person name="Wortman J.R."/>
            <person name="Lawson D."/>
            <person name="Haas B."/>
            <person name="Kodira C."/>
            <person name="Tu Z.J."/>
            <person name="Loftus B."/>
            <person name="Xi Z."/>
            <person name="Megy K."/>
            <person name="Grabherr M."/>
            <person name="Ren Q."/>
            <person name="Zdobnov E.M."/>
            <person name="Lobo N.F."/>
            <person name="Campbell K.S."/>
            <person name="Brown S.E."/>
            <person name="Bonaldo M.F."/>
            <person name="Zhu J."/>
            <person name="Sinkins S.P."/>
            <person name="Hogenkamp D.G."/>
            <person name="Amedeo P."/>
            <person name="Arensburger P."/>
            <person name="Atkinson P.W."/>
            <person name="Bidwell S."/>
            <person name="Biedler J."/>
            <person name="Birney E."/>
            <person name="Bruggner R.V."/>
            <person name="Costas J."/>
            <person name="Coy M.R."/>
            <person name="Crabtree J."/>
            <person name="Crawford M."/>
            <person name="Debruyn B."/>
            <person name="Decaprio D."/>
            <person name="Eiglmeier K."/>
            <person name="Eisenstadt E."/>
            <person name="El-Dorry H."/>
            <person name="Gelbart W.M."/>
            <person name="Gomes S.L."/>
            <person name="Hammond M."/>
            <person name="Hannick L.I."/>
            <person name="Hogan J.R."/>
            <person name="Holmes M.H."/>
            <person name="Jaffe D."/>
            <person name="Johnston J.S."/>
            <person name="Kennedy R.C."/>
            <person name="Koo H."/>
            <person name="Kravitz S."/>
            <person name="Kriventseva E.V."/>
            <person name="Kulp D."/>
            <person name="Labutti K."/>
            <person name="Lee E."/>
            <person name="Li S."/>
            <person name="Lovin D.D."/>
            <person name="Mao C."/>
            <person name="Mauceli E."/>
            <person name="Menck C.F."/>
            <person name="Miller J.R."/>
            <person name="Montgomery P."/>
            <person name="Mori A."/>
            <person name="Nascimento A.L."/>
            <person name="Naveira H.F."/>
            <person name="Nusbaum C."/>
            <person name="O'leary S."/>
            <person name="Orvis J."/>
            <person name="Pertea M."/>
            <person name="Quesneville H."/>
            <person name="Reidenbach K.R."/>
            <person name="Rogers Y.H."/>
            <person name="Roth C.W."/>
            <person name="Schneider J.R."/>
            <person name="Schatz M."/>
            <person name="Shumway M."/>
            <person name="Stanke M."/>
            <person name="Stinson E.O."/>
            <person name="Tubio J.M."/>
            <person name="Vanzee J.P."/>
            <person name="Verjovski-Almeida S."/>
            <person name="Werner D."/>
            <person name="White O."/>
            <person name="Wyder S."/>
            <person name="Zeng Q."/>
            <person name="Zhao Q."/>
            <person name="Zhao Y."/>
            <person name="Hill C.A."/>
            <person name="Raikhel A.S."/>
            <person name="Soares M.B."/>
            <person name="Knudson D.L."/>
            <person name="Lee N.H."/>
            <person name="Galagan J."/>
            <person name="Salzberg S.L."/>
            <person name="Paulsen I.T."/>
            <person name="Dimopoulos G."/>
            <person name="Collins F.H."/>
            <person name="Birren B."/>
            <person name="Fraser-Liggett C.M."/>
            <person name="Severson D.W."/>
        </authorList>
    </citation>
    <scope>NUCLEOTIDE SEQUENCE [LARGE SCALE GENOMIC DNA]</scope>
    <source>
        <strain evidence="10">Liverpool</strain>
    </source>
</reference>
<dbReference type="SUPFAM" id="SSF51445">
    <property type="entry name" value="(Trans)glycosidases"/>
    <property type="match status" value="1"/>
</dbReference>
<name>A0A1S4EWK1_AEDAE</name>
<dbReference type="Proteomes" id="UP000682892">
    <property type="component" value="Chromosome 3"/>
</dbReference>
<feature type="chain" id="PRO_5036501460" description="alpha-glucosidase" evidence="8">
    <location>
        <begin position="19"/>
        <end position="609"/>
    </location>
</feature>
<evidence type="ECO:0000313" key="10">
    <source>
        <dbReference type="EMBL" id="EAT48294.1"/>
    </source>
</evidence>
<dbReference type="PANTHER" id="PTHR10357:SF234">
    <property type="entry name" value="MALTASE A2-RELATED"/>
    <property type="match status" value="1"/>
</dbReference>
<dbReference type="HOGENOM" id="CLU_006462_8_3_1"/>
<evidence type="ECO:0000256" key="6">
    <source>
        <dbReference type="ARBA" id="ARBA00023180"/>
    </source>
</evidence>
<dbReference type="OrthoDB" id="1740265at2759"/>
<dbReference type="EC" id="3.2.1.20" evidence="3"/>
<dbReference type="SMR" id="A0A1S4EWK1"/>
<dbReference type="Gene3D" id="2.60.40.1180">
    <property type="entry name" value="Golgi alpha-mannosidase II"/>
    <property type="match status" value="1"/>
</dbReference>
<dbReference type="GO" id="GO:0005975">
    <property type="term" value="P:carbohydrate metabolic process"/>
    <property type="evidence" value="ECO:0007669"/>
    <property type="project" value="InterPro"/>
</dbReference>
<dbReference type="PANTHER" id="PTHR10357">
    <property type="entry name" value="ALPHA-AMYLASE FAMILY MEMBER"/>
    <property type="match status" value="1"/>
</dbReference>
<organism evidence="10 11">
    <name type="scientific">Aedes aegypti</name>
    <name type="common">Yellowfever mosquito</name>
    <name type="synonym">Culex aegypti</name>
    <dbReference type="NCBI Taxonomy" id="7159"/>
    <lineage>
        <taxon>Eukaryota</taxon>
        <taxon>Metazoa</taxon>
        <taxon>Ecdysozoa</taxon>
        <taxon>Arthropoda</taxon>
        <taxon>Hexapoda</taxon>
        <taxon>Insecta</taxon>
        <taxon>Pterygota</taxon>
        <taxon>Neoptera</taxon>
        <taxon>Endopterygota</taxon>
        <taxon>Diptera</taxon>
        <taxon>Nematocera</taxon>
        <taxon>Culicoidea</taxon>
        <taxon>Culicidae</taxon>
        <taxon>Culicinae</taxon>
        <taxon>Aedini</taxon>
        <taxon>Aedes</taxon>
        <taxon>Stegomyia</taxon>
    </lineage>
</organism>
<dbReference type="InterPro" id="IPR006047">
    <property type="entry name" value="GH13_cat_dom"/>
</dbReference>
<keyword evidence="7" id="KW-0326">Glycosidase</keyword>
<comment type="catalytic activity">
    <reaction evidence="1">
        <text>Hydrolysis of terminal, non-reducing (1-&gt;4)-linked alpha-D-glucose residues with release of alpha-D-glucose.</text>
        <dbReference type="EC" id="3.2.1.20"/>
    </reaction>
</comment>
<sequence length="609" mass="70713">MTRVWTLLLLYPVCTILGQSLRSLTVNDWWEKSGFYQIYPRSFKDSNGDGIGDLNGITQKLQYLKSLGIKAFWLSPIYKSPMTDFGYDIADFRDIQPEYGTMEDFENLVKEAKRLELKVILDFVPNHSSDEHEWFVKSENRESGYDDYYVWHDGVPGRNSCQNDPPNNWVENFYGSAWKWSEKRRQYYLHQFHYKQPDLNYRNAKVVEEMKNVMRFWLDKGVNGFRIDAVNWLFEDSSFRDEPISGNSKDPFVYEYLDHIYTQNLPETTDMVYQWRVVMDEYKLEHGGDTRVIMTEAWTDLSTLKTYFQDENGRQGSQMPFNFQLILRLNNTSNKASDFKTVIDSWLDTVPNGHAPNWVLGNHDRRRVASRMGGEQWVDIMEMIQLSIPGVSVTYQGEEIGMTDYELTWAETVDPAACLRPQEVFQQYTRDPARTPFQWDSSSHAGFTNYSKPWLPVSTSYETVNVEVEQRAEWSHLKVFNALMQLRESKDFQNCHYTTAVLGNNVFAILRSGPDIGKSEVFVTVVNLSNETSTANVVQLIDQYKMLKVDKLSVAVQSVLSKRSKGDQLNASGIELHPYEGLVLRSATSTMFARLYLTITLMLMTIKIM</sequence>
<evidence type="ECO:0000256" key="8">
    <source>
        <dbReference type="SAM" id="SignalP"/>
    </source>
</evidence>
<dbReference type="Gene3D" id="3.20.20.80">
    <property type="entry name" value="Glycosidases"/>
    <property type="match status" value="1"/>
</dbReference>
<dbReference type="OMA" id="SGPRMHE"/>
<comment type="similarity">
    <text evidence="2">Belongs to the glycosyl hydrolase 13 family.</text>
</comment>
<dbReference type="CDD" id="cd11328">
    <property type="entry name" value="AmyAc_maltase"/>
    <property type="match status" value="1"/>
</dbReference>
<keyword evidence="4 8" id="KW-0732">Signal</keyword>
<protein>
    <recommendedName>
        <fullName evidence="3">alpha-glucosidase</fullName>
        <ecNumber evidence="3">3.2.1.20</ecNumber>
    </recommendedName>
</protein>
<dbReference type="GO" id="GO:0004558">
    <property type="term" value="F:alpha-1,4-glucosidase activity"/>
    <property type="evidence" value="ECO:0007669"/>
    <property type="project" value="UniProtKB-EC"/>
</dbReference>
<dbReference type="AlphaFoldDB" id="A0A1S4EWK1"/>
<gene>
    <name evidence="10" type="ORF">AaeL_AAEL000678</name>
</gene>
<dbReference type="KEGG" id="aag:5565420"/>
<reference evidence="10" key="3">
    <citation type="submission" date="2012-09" db="EMBL/GenBank/DDBJ databases">
        <authorList>
            <consortium name="VectorBase"/>
        </authorList>
    </citation>
    <scope>NUCLEOTIDE SEQUENCE</scope>
    <source>
        <strain evidence="10">Liverpool</strain>
    </source>
</reference>
<dbReference type="Pfam" id="PF00128">
    <property type="entry name" value="Alpha-amylase"/>
    <property type="match status" value="1"/>
</dbReference>
<evidence type="ECO:0000313" key="11">
    <source>
        <dbReference type="Proteomes" id="UP000682892"/>
    </source>
</evidence>
<feature type="signal peptide" evidence="8">
    <location>
        <begin position="1"/>
        <end position="18"/>
    </location>
</feature>
<feature type="domain" description="Glycosyl hydrolase family 13 catalytic" evidence="9">
    <location>
        <begin position="37"/>
        <end position="434"/>
    </location>
</feature>
<evidence type="ECO:0000256" key="2">
    <source>
        <dbReference type="ARBA" id="ARBA00008061"/>
    </source>
</evidence>
<evidence type="ECO:0000256" key="1">
    <source>
        <dbReference type="ARBA" id="ARBA00001657"/>
    </source>
</evidence>
<dbReference type="InterPro" id="IPR045857">
    <property type="entry name" value="O16G_dom_2"/>
</dbReference>
<proteinExistence type="inferred from homology"/>
<dbReference type="Gene3D" id="3.90.400.10">
    <property type="entry name" value="Oligo-1,6-glucosidase, Domain 2"/>
    <property type="match status" value="1"/>
</dbReference>
<dbReference type="FunFam" id="3.90.400.10:FF:000001">
    <property type="entry name" value="Maltase A3, isoform A"/>
    <property type="match status" value="1"/>
</dbReference>
<evidence type="ECO:0000259" key="9">
    <source>
        <dbReference type="SMART" id="SM00642"/>
    </source>
</evidence>
<dbReference type="InterPro" id="IPR013780">
    <property type="entry name" value="Glyco_hydro_b"/>
</dbReference>
<keyword evidence="6" id="KW-0325">Glycoprotein</keyword>
<reference evidence="10" key="1">
    <citation type="submission" date="2005-10" db="EMBL/GenBank/DDBJ databases">
        <authorList>
            <person name="Loftus B.J."/>
            <person name="Nene V.M."/>
            <person name="Hannick L.I."/>
            <person name="Bidwell S."/>
            <person name="Haas B."/>
            <person name="Amedeo P."/>
            <person name="Orvis J."/>
            <person name="Wortman J.R."/>
            <person name="White O.R."/>
            <person name="Salzberg S."/>
            <person name="Shumway M."/>
            <person name="Koo H."/>
            <person name="Zhao Y."/>
            <person name="Holmes M."/>
            <person name="Miller J."/>
            <person name="Schatz M."/>
            <person name="Pop M."/>
            <person name="Pai G."/>
            <person name="Utterback T."/>
            <person name="Rogers Y.-H."/>
            <person name="Kravitz S."/>
            <person name="Fraser C.M."/>
        </authorList>
    </citation>
    <scope>NUCLEOTIDE SEQUENCE</scope>
    <source>
        <strain evidence="10">Liverpool</strain>
    </source>
</reference>
<keyword evidence="5" id="KW-0378">Hydrolase</keyword>
<evidence type="ECO:0000256" key="7">
    <source>
        <dbReference type="ARBA" id="ARBA00023295"/>
    </source>
</evidence>
<dbReference type="SMART" id="SM00642">
    <property type="entry name" value="Aamy"/>
    <property type="match status" value="1"/>
</dbReference>
<evidence type="ECO:0000256" key="3">
    <source>
        <dbReference type="ARBA" id="ARBA00012741"/>
    </source>
</evidence>